<comment type="caution">
    <text evidence="2">The sequence shown here is derived from an EMBL/GenBank/DDBJ whole genome shotgun (WGS) entry which is preliminary data.</text>
</comment>
<evidence type="ECO:0000256" key="1">
    <source>
        <dbReference type="SAM" id="MobiDB-lite"/>
    </source>
</evidence>
<feature type="region of interest" description="Disordered" evidence="1">
    <location>
        <begin position="1"/>
        <end position="21"/>
    </location>
</feature>
<organism evidence="2 3">
    <name type="scientific">[Clostridium] methylpentosum DSM 5476</name>
    <dbReference type="NCBI Taxonomy" id="537013"/>
    <lineage>
        <taxon>Bacteria</taxon>
        <taxon>Bacillati</taxon>
        <taxon>Bacillota</taxon>
        <taxon>Clostridia</taxon>
        <taxon>Eubacteriales</taxon>
        <taxon>Oscillospiraceae</taxon>
        <taxon>Oscillospiraceae incertae sedis</taxon>
    </lineage>
</organism>
<protein>
    <submittedName>
        <fullName evidence="2">Uncharacterized protein</fullName>
    </submittedName>
</protein>
<keyword evidence="3" id="KW-1185">Reference proteome</keyword>
<proteinExistence type="predicted"/>
<reference evidence="2 3" key="1">
    <citation type="submission" date="2009-01" db="EMBL/GenBank/DDBJ databases">
        <authorList>
            <person name="Fulton L."/>
            <person name="Clifton S."/>
            <person name="Fulton B."/>
            <person name="Xu J."/>
            <person name="Minx P."/>
            <person name="Pepin K.H."/>
            <person name="Johnson M."/>
            <person name="Bhonagiri V."/>
            <person name="Nash W.E."/>
            <person name="Mardis E.R."/>
            <person name="Wilson R.K."/>
        </authorList>
    </citation>
    <scope>NUCLEOTIDE SEQUENCE [LARGE SCALE GENOMIC DNA]</scope>
    <source>
        <strain evidence="2 3">DSM 5476</strain>
    </source>
</reference>
<dbReference type="Proteomes" id="UP000003340">
    <property type="component" value="Unassembled WGS sequence"/>
</dbReference>
<gene>
    <name evidence="2" type="ORF">CLOSTMETH_01591</name>
</gene>
<accession>C0ECM0</accession>
<dbReference type="AlphaFoldDB" id="C0ECM0"/>
<dbReference type="STRING" id="537013.CLOSTMETH_01591"/>
<evidence type="ECO:0000313" key="2">
    <source>
        <dbReference type="EMBL" id="EEG30836.1"/>
    </source>
</evidence>
<name>C0ECM0_9FIRM</name>
<evidence type="ECO:0000313" key="3">
    <source>
        <dbReference type="Proteomes" id="UP000003340"/>
    </source>
</evidence>
<dbReference type="EMBL" id="ACEC01000052">
    <property type="protein sequence ID" value="EEG30836.1"/>
    <property type="molecule type" value="Genomic_DNA"/>
</dbReference>
<sequence length="52" mass="5521">MGQSGAQIAGVFPGNKGASRLSDSRSLQKVCYSSDFLSLFKADRHFPTDNAG</sequence>
<reference evidence="2 3" key="2">
    <citation type="submission" date="2009-02" db="EMBL/GenBank/DDBJ databases">
        <title>Draft genome sequence of Clostridium methylpentosum (DSM 5476).</title>
        <authorList>
            <person name="Sudarsanam P."/>
            <person name="Ley R."/>
            <person name="Guruge J."/>
            <person name="Turnbaugh P.J."/>
            <person name="Mahowald M."/>
            <person name="Liep D."/>
            <person name="Gordon J."/>
        </authorList>
    </citation>
    <scope>NUCLEOTIDE SEQUENCE [LARGE SCALE GENOMIC DNA]</scope>
    <source>
        <strain evidence="2 3">DSM 5476</strain>
    </source>
</reference>
<dbReference type="HOGENOM" id="CLU_3078434_0_0_9"/>